<reference evidence="1 2" key="1">
    <citation type="submission" date="2019-03" db="EMBL/GenBank/DDBJ databases">
        <title>First draft genome of Liparis tanakae, snailfish: a comprehensive survey of snailfish specific genes.</title>
        <authorList>
            <person name="Kim W."/>
            <person name="Song I."/>
            <person name="Jeong J.-H."/>
            <person name="Kim D."/>
            <person name="Kim S."/>
            <person name="Ryu S."/>
            <person name="Song J.Y."/>
            <person name="Lee S.K."/>
        </authorList>
    </citation>
    <scope>NUCLEOTIDE SEQUENCE [LARGE SCALE GENOMIC DNA]</scope>
    <source>
        <tissue evidence="1">Muscle</tissue>
    </source>
</reference>
<evidence type="ECO:0000313" key="2">
    <source>
        <dbReference type="Proteomes" id="UP000314294"/>
    </source>
</evidence>
<sequence>MESQGPCLGRAEVGGGGGTELVVRQVHSTRTAGSVQCALAPLDMLERHLCATAIQFTLGARGQSYLPYERNSSCALRLGMAVVTACVGIEADQGPIARDLSGSSRGTERVGA</sequence>
<name>A0A4Z2HC07_9TELE</name>
<evidence type="ECO:0000313" key="1">
    <source>
        <dbReference type="EMBL" id="TNN63161.1"/>
    </source>
</evidence>
<dbReference type="EMBL" id="SRLO01000279">
    <property type="protein sequence ID" value="TNN63161.1"/>
    <property type="molecule type" value="Genomic_DNA"/>
</dbReference>
<comment type="caution">
    <text evidence="1">The sequence shown here is derived from an EMBL/GenBank/DDBJ whole genome shotgun (WGS) entry which is preliminary data.</text>
</comment>
<organism evidence="1 2">
    <name type="scientific">Liparis tanakae</name>
    <name type="common">Tanaka's snailfish</name>
    <dbReference type="NCBI Taxonomy" id="230148"/>
    <lineage>
        <taxon>Eukaryota</taxon>
        <taxon>Metazoa</taxon>
        <taxon>Chordata</taxon>
        <taxon>Craniata</taxon>
        <taxon>Vertebrata</taxon>
        <taxon>Euteleostomi</taxon>
        <taxon>Actinopterygii</taxon>
        <taxon>Neopterygii</taxon>
        <taxon>Teleostei</taxon>
        <taxon>Neoteleostei</taxon>
        <taxon>Acanthomorphata</taxon>
        <taxon>Eupercaria</taxon>
        <taxon>Perciformes</taxon>
        <taxon>Cottioidei</taxon>
        <taxon>Cottales</taxon>
        <taxon>Liparidae</taxon>
        <taxon>Liparis</taxon>
    </lineage>
</organism>
<dbReference type="AlphaFoldDB" id="A0A4Z2HC07"/>
<protein>
    <submittedName>
        <fullName evidence="1">Uncharacterized protein</fullName>
    </submittedName>
</protein>
<dbReference type="Proteomes" id="UP000314294">
    <property type="component" value="Unassembled WGS sequence"/>
</dbReference>
<proteinExistence type="predicted"/>
<accession>A0A4Z2HC07</accession>
<gene>
    <name evidence="1" type="ORF">EYF80_026625</name>
</gene>
<keyword evidence="2" id="KW-1185">Reference proteome</keyword>